<dbReference type="InterPro" id="IPR029045">
    <property type="entry name" value="ClpP/crotonase-like_dom_sf"/>
</dbReference>
<dbReference type="AlphaFoldDB" id="A0A150KFJ1"/>
<dbReference type="PROSITE" id="PS00166">
    <property type="entry name" value="ENOYL_COA_HYDRATASE"/>
    <property type="match status" value="1"/>
</dbReference>
<evidence type="ECO:0000256" key="2">
    <source>
        <dbReference type="ARBA" id="ARBA00023239"/>
    </source>
</evidence>
<dbReference type="Gene3D" id="3.90.226.10">
    <property type="entry name" value="2-enoyl-CoA Hydratase, Chain A, domain 1"/>
    <property type="match status" value="1"/>
</dbReference>
<dbReference type="InterPro" id="IPR001753">
    <property type="entry name" value="Enoyl-CoA_hydra/iso"/>
</dbReference>
<name>A0A150KFJ1_HEYCO</name>
<dbReference type="CDD" id="cd06558">
    <property type="entry name" value="crotonase-like"/>
    <property type="match status" value="1"/>
</dbReference>
<evidence type="ECO:0000313" key="5">
    <source>
        <dbReference type="Proteomes" id="UP000075304"/>
    </source>
</evidence>
<dbReference type="Pfam" id="PF00378">
    <property type="entry name" value="ECH_1"/>
    <property type="match status" value="1"/>
</dbReference>
<comment type="similarity">
    <text evidence="1 3">Belongs to the enoyl-CoA hydratase/isomerase family.</text>
</comment>
<dbReference type="InterPro" id="IPR018376">
    <property type="entry name" value="Enoyl-CoA_hyd/isom_CS"/>
</dbReference>
<dbReference type="PANTHER" id="PTHR11941:SF54">
    <property type="entry name" value="ENOYL-COA HYDRATASE, MITOCHONDRIAL"/>
    <property type="match status" value="1"/>
</dbReference>
<evidence type="ECO:0000256" key="3">
    <source>
        <dbReference type="RuleBase" id="RU003707"/>
    </source>
</evidence>
<accession>A0A150KFJ1</accession>
<dbReference type="GO" id="GO:0004300">
    <property type="term" value="F:enoyl-CoA hydratase activity"/>
    <property type="evidence" value="ECO:0007669"/>
    <property type="project" value="UniProtKB-EC"/>
</dbReference>
<dbReference type="FunFam" id="1.10.12.10:FF:000001">
    <property type="entry name" value="Probable enoyl-CoA hydratase, mitochondrial"/>
    <property type="match status" value="1"/>
</dbReference>
<proteinExistence type="inferred from homology"/>
<dbReference type="PANTHER" id="PTHR11941">
    <property type="entry name" value="ENOYL-COA HYDRATASE-RELATED"/>
    <property type="match status" value="1"/>
</dbReference>
<evidence type="ECO:0000256" key="1">
    <source>
        <dbReference type="ARBA" id="ARBA00005254"/>
    </source>
</evidence>
<dbReference type="EC" id="4.2.1.17" evidence="4"/>
<sequence>MAEHAYIEQWLEDGVGRIALNRPDVLNALSRPMVSEMVHALAELDHKPEVKAILITGNGTSFAAGADVEEMKEDNPVSLELYNQFAVWDQIALIKKPILSAVQGYALGGGFELVLSTDIVFAAENATFGFPEVKIGVMPGAGGTVKLAKQLGKWQALEWLWTGKHMSAQQACAYGLVTRVVPAESLYEEALSFAKKIAKMPALSIRLIKDTVTRAQDLSVYDAMQYERKNFYLLFASDDQKEGMQAFTGKRPANFRGR</sequence>
<comment type="caution">
    <text evidence="4">The sequence shown here is derived from an EMBL/GenBank/DDBJ whole genome shotgun (WGS) entry which is preliminary data.</text>
</comment>
<gene>
    <name evidence="4" type="ORF">B4099_2910</name>
</gene>
<dbReference type="Proteomes" id="UP000075304">
    <property type="component" value="Unassembled WGS sequence"/>
</dbReference>
<protein>
    <submittedName>
        <fullName evidence="4">Enoyl-CoA hydratase</fullName>
        <ecNumber evidence="4">4.2.1.17</ecNumber>
    </submittedName>
</protein>
<evidence type="ECO:0000313" key="4">
    <source>
        <dbReference type="EMBL" id="KYC69743.1"/>
    </source>
</evidence>
<dbReference type="EMBL" id="LQYI01000044">
    <property type="protein sequence ID" value="KYC69743.1"/>
    <property type="molecule type" value="Genomic_DNA"/>
</dbReference>
<dbReference type="Gene3D" id="1.10.12.10">
    <property type="entry name" value="Lyase 2-enoyl-coa Hydratase, Chain A, domain 2"/>
    <property type="match status" value="1"/>
</dbReference>
<reference evidence="4 5" key="1">
    <citation type="submission" date="2016-01" db="EMBL/GenBank/DDBJ databases">
        <title>Genome Sequences of Twelve Sporeforming Bacillus Species Isolated from Foods.</title>
        <authorList>
            <person name="Berendsen E.M."/>
            <person name="Wells-Bennik M.H."/>
            <person name="Krawcyk A.O."/>
            <person name="De Jong A."/>
            <person name="Holsappel S."/>
            <person name="Eijlander R.T."/>
            <person name="Kuipers O.P."/>
        </authorList>
    </citation>
    <scope>NUCLEOTIDE SEQUENCE [LARGE SCALE GENOMIC DNA]</scope>
    <source>
        <strain evidence="4 5">B4099</strain>
    </source>
</reference>
<dbReference type="FunFam" id="3.90.226.10:FF:000009">
    <property type="entry name" value="Carnitinyl-CoA dehydratase"/>
    <property type="match status" value="1"/>
</dbReference>
<dbReference type="PATRIC" id="fig|1398.25.peg.2635"/>
<dbReference type="SUPFAM" id="SSF52096">
    <property type="entry name" value="ClpP/crotonase"/>
    <property type="match status" value="1"/>
</dbReference>
<dbReference type="RefSeq" id="WP_061574766.1">
    <property type="nucleotide sequence ID" value="NZ_JAABON010000011.1"/>
</dbReference>
<organism evidence="4 5">
    <name type="scientific">Heyndrickxia coagulans</name>
    <name type="common">Weizmannia coagulans</name>
    <dbReference type="NCBI Taxonomy" id="1398"/>
    <lineage>
        <taxon>Bacteria</taxon>
        <taxon>Bacillati</taxon>
        <taxon>Bacillota</taxon>
        <taxon>Bacilli</taxon>
        <taxon>Bacillales</taxon>
        <taxon>Bacillaceae</taxon>
        <taxon>Heyndrickxia</taxon>
    </lineage>
</organism>
<dbReference type="GO" id="GO:0006635">
    <property type="term" value="P:fatty acid beta-oxidation"/>
    <property type="evidence" value="ECO:0007669"/>
    <property type="project" value="TreeGrafter"/>
</dbReference>
<keyword evidence="2 4" id="KW-0456">Lyase</keyword>
<dbReference type="InterPro" id="IPR014748">
    <property type="entry name" value="Enoyl-CoA_hydra_C"/>
</dbReference>